<reference evidence="1" key="2">
    <citation type="journal article" date="2021" name="Sci. Rep.">
        <title>The distribution of antibiotic resistance genes in chicken gut microbiota commensals.</title>
        <authorList>
            <person name="Juricova H."/>
            <person name="Matiasovicova J."/>
            <person name="Kubasova T."/>
            <person name="Cejkova D."/>
            <person name="Rychlik I."/>
        </authorList>
    </citation>
    <scope>NUCLEOTIDE SEQUENCE</scope>
    <source>
        <strain evidence="1">An559</strain>
    </source>
</reference>
<dbReference type="Proteomes" id="UP000774750">
    <property type="component" value="Unassembled WGS sequence"/>
</dbReference>
<organism evidence="1 2">
    <name type="scientific">Merdimmobilis hominis</name>
    <dbReference type="NCBI Taxonomy" id="2897707"/>
    <lineage>
        <taxon>Bacteria</taxon>
        <taxon>Bacillati</taxon>
        <taxon>Bacillota</taxon>
        <taxon>Clostridia</taxon>
        <taxon>Eubacteriales</taxon>
        <taxon>Oscillospiraceae</taxon>
        <taxon>Merdimmobilis</taxon>
    </lineage>
</organism>
<reference evidence="1" key="1">
    <citation type="submission" date="2020-08" db="EMBL/GenBank/DDBJ databases">
        <authorList>
            <person name="Cejkova D."/>
            <person name="Kubasova T."/>
            <person name="Jahodarova E."/>
            <person name="Rychlik I."/>
        </authorList>
    </citation>
    <scope>NUCLEOTIDE SEQUENCE</scope>
    <source>
        <strain evidence="1">An559</strain>
    </source>
</reference>
<dbReference type="AlphaFoldDB" id="A0A938X681"/>
<evidence type="ECO:0000313" key="2">
    <source>
        <dbReference type="Proteomes" id="UP000774750"/>
    </source>
</evidence>
<sequence>MNSKTALKARIYLYDEENIIKKITYIYDDGSESKPLTVFKHIGMFKDSLLFGEEMNICFQILSPHRLKNYYSDVDEFEIINESEHTVIISALGKTAEIKPYSTDNIK</sequence>
<protein>
    <submittedName>
        <fullName evidence="1">Uncharacterized protein</fullName>
    </submittedName>
</protein>
<accession>A0A938X681</accession>
<keyword evidence="2" id="KW-1185">Reference proteome</keyword>
<gene>
    <name evidence="1" type="ORF">H6A12_03865</name>
</gene>
<evidence type="ECO:0000313" key="1">
    <source>
        <dbReference type="EMBL" id="MBM6920294.1"/>
    </source>
</evidence>
<proteinExistence type="predicted"/>
<comment type="caution">
    <text evidence="1">The sequence shown here is derived from an EMBL/GenBank/DDBJ whole genome shotgun (WGS) entry which is preliminary data.</text>
</comment>
<dbReference type="RefSeq" id="WP_204444946.1">
    <property type="nucleotide sequence ID" value="NZ_JACJKY010000004.1"/>
</dbReference>
<dbReference type="EMBL" id="JACJKY010000004">
    <property type="protein sequence ID" value="MBM6920294.1"/>
    <property type="molecule type" value="Genomic_DNA"/>
</dbReference>
<name>A0A938X681_9FIRM</name>